<dbReference type="AlphaFoldDB" id="A0A1M5WLE2"/>
<name>A0A1M5WLE2_BUTFI</name>
<evidence type="ECO:0000256" key="1">
    <source>
        <dbReference type="ARBA" id="ARBA00004651"/>
    </source>
</evidence>
<dbReference type="PANTHER" id="PTHR30614:SF20">
    <property type="entry name" value="GLUTAMINE TRANSPORT SYSTEM PERMEASE PROTEIN GLNP"/>
    <property type="match status" value="1"/>
</dbReference>
<accession>A0A1M5WLE2</accession>
<evidence type="ECO:0000256" key="3">
    <source>
        <dbReference type="ARBA" id="ARBA00022448"/>
    </source>
</evidence>
<evidence type="ECO:0000256" key="2">
    <source>
        <dbReference type="ARBA" id="ARBA00010072"/>
    </source>
</evidence>
<dbReference type="GO" id="GO:0043190">
    <property type="term" value="C:ATP-binding cassette (ABC) transporter complex"/>
    <property type="evidence" value="ECO:0007669"/>
    <property type="project" value="InterPro"/>
</dbReference>
<evidence type="ECO:0000313" key="11">
    <source>
        <dbReference type="EMBL" id="SHH88232.1"/>
    </source>
</evidence>
<keyword evidence="12" id="KW-1185">Reference proteome</keyword>
<dbReference type="CDD" id="cd06261">
    <property type="entry name" value="TM_PBP2"/>
    <property type="match status" value="1"/>
</dbReference>
<dbReference type="SUPFAM" id="SSF161098">
    <property type="entry name" value="MetI-like"/>
    <property type="match status" value="1"/>
</dbReference>
<evidence type="ECO:0000256" key="7">
    <source>
        <dbReference type="ARBA" id="ARBA00022989"/>
    </source>
</evidence>
<dbReference type="Gene3D" id="1.10.3720.10">
    <property type="entry name" value="MetI-like"/>
    <property type="match status" value="1"/>
</dbReference>
<dbReference type="STRING" id="1121131.SAMN02745229_01057"/>
<dbReference type="Pfam" id="PF00528">
    <property type="entry name" value="BPD_transp_1"/>
    <property type="match status" value="1"/>
</dbReference>
<keyword evidence="7 9" id="KW-1133">Transmembrane helix</keyword>
<comment type="subcellular location">
    <subcellularLocation>
        <location evidence="1 9">Cell membrane</location>
        <topology evidence="1 9">Multi-pass membrane protein</topology>
    </subcellularLocation>
</comment>
<dbReference type="GO" id="GO:0006865">
    <property type="term" value="P:amino acid transport"/>
    <property type="evidence" value="ECO:0007669"/>
    <property type="project" value="UniProtKB-KW"/>
</dbReference>
<evidence type="ECO:0000256" key="9">
    <source>
        <dbReference type="RuleBase" id="RU363032"/>
    </source>
</evidence>
<feature type="transmembrane region" description="Helical" evidence="9">
    <location>
        <begin position="195"/>
        <end position="219"/>
    </location>
</feature>
<keyword evidence="5 9" id="KW-0812">Transmembrane</keyword>
<keyword evidence="6" id="KW-0029">Amino-acid transport</keyword>
<evidence type="ECO:0000313" key="12">
    <source>
        <dbReference type="Proteomes" id="UP000184278"/>
    </source>
</evidence>
<protein>
    <submittedName>
        <fullName evidence="11">Polar amino acid transport system permease protein</fullName>
    </submittedName>
</protein>
<keyword evidence="4" id="KW-1003">Cell membrane</keyword>
<proteinExistence type="inferred from homology"/>
<dbReference type="InterPro" id="IPR010065">
    <property type="entry name" value="AA_ABC_transptr_permease_3TM"/>
</dbReference>
<gene>
    <name evidence="11" type="ORF">SAMN02745229_01057</name>
</gene>
<feature type="domain" description="ABC transmembrane type-1" evidence="10">
    <location>
        <begin position="25"/>
        <end position="216"/>
    </location>
</feature>
<evidence type="ECO:0000256" key="4">
    <source>
        <dbReference type="ARBA" id="ARBA00022475"/>
    </source>
</evidence>
<dbReference type="PROSITE" id="PS50928">
    <property type="entry name" value="ABC_TM1"/>
    <property type="match status" value="1"/>
</dbReference>
<dbReference type="InterPro" id="IPR043429">
    <property type="entry name" value="ArtM/GltK/GlnP/TcyL/YhdX-like"/>
</dbReference>
<keyword evidence="3 9" id="KW-0813">Transport</keyword>
<sequence length="231" mass="25757">MVILMKTLPELLYDIFVEGGAYLTILKGIGVTLEITILSVIFGTILAFGICRLRISKKRFVSTLAALYIAILRGSPVLLVLMIFYYVIFATSPLSAPMIAVFAYSTNFSAHVAEIMRTSFQATDKMQNEAARTLGFSKWQAFFYITFPQAVDVALPVYQSAIVTLLQWTSVVGYVTITDLTKVINNITMRTMQPMIMLITGVLLYLAIAYIVYGIFAFVEKRRMAGRGGEH</sequence>
<dbReference type="InterPro" id="IPR035906">
    <property type="entry name" value="MetI-like_sf"/>
</dbReference>
<dbReference type="GO" id="GO:0022857">
    <property type="term" value="F:transmembrane transporter activity"/>
    <property type="evidence" value="ECO:0007669"/>
    <property type="project" value="InterPro"/>
</dbReference>
<evidence type="ECO:0000256" key="8">
    <source>
        <dbReference type="ARBA" id="ARBA00023136"/>
    </source>
</evidence>
<dbReference type="PANTHER" id="PTHR30614">
    <property type="entry name" value="MEMBRANE COMPONENT OF AMINO ACID ABC TRANSPORTER"/>
    <property type="match status" value="1"/>
</dbReference>
<evidence type="ECO:0000256" key="5">
    <source>
        <dbReference type="ARBA" id="ARBA00022692"/>
    </source>
</evidence>
<dbReference type="Proteomes" id="UP000184278">
    <property type="component" value="Unassembled WGS sequence"/>
</dbReference>
<evidence type="ECO:0000256" key="6">
    <source>
        <dbReference type="ARBA" id="ARBA00022970"/>
    </source>
</evidence>
<feature type="transmembrane region" description="Helical" evidence="9">
    <location>
        <begin position="60"/>
        <end position="88"/>
    </location>
</feature>
<comment type="similarity">
    <text evidence="2">Belongs to the binding-protein-dependent transport system permease family. HisMQ subfamily.</text>
</comment>
<reference evidence="12" key="1">
    <citation type="submission" date="2016-11" db="EMBL/GenBank/DDBJ databases">
        <authorList>
            <person name="Varghese N."/>
            <person name="Submissions S."/>
        </authorList>
    </citation>
    <scope>NUCLEOTIDE SEQUENCE [LARGE SCALE GENOMIC DNA]</scope>
    <source>
        <strain evidence="12">DSM 3071</strain>
    </source>
</reference>
<dbReference type="EMBL" id="FQXK01000008">
    <property type="protein sequence ID" value="SHH88232.1"/>
    <property type="molecule type" value="Genomic_DNA"/>
</dbReference>
<feature type="transmembrane region" description="Helical" evidence="9">
    <location>
        <begin position="20"/>
        <end position="48"/>
    </location>
</feature>
<keyword evidence="8 9" id="KW-0472">Membrane</keyword>
<organism evidence="11 12">
    <name type="scientific">Butyrivibrio fibrisolvens DSM 3071</name>
    <dbReference type="NCBI Taxonomy" id="1121131"/>
    <lineage>
        <taxon>Bacteria</taxon>
        <taxon>Bacillati</taxon>
        <taxon>Bacillota</taxon>
        <taxon>Clostridia</taxon>
        <taxon>Lachnospirales</taxon>
        <taxon>Lachnospiraceae</taxon>
        <taxon>Butyrivibrio</taxon>
    </lineage>
</organism>
<dbReference type="NCBIfam" id="TIGR01726">
    <property type="entry name" value="HEQRo_perm_3TM"/>
    <property type="match status" value="1"/>
</dbReference>
<evidence type="ECO:0000259" key="10">
    <source>
        <dbReference type="PROSITE" id="PS50928"/>
    </source>
</evidence>
<dbReference type="InterPro" id="IPR000515">
    <property type="entry name" value="MetI-like"/>
</dbReference>